<reference evidence="2 3" key="1">
    <citation type="submission" date="2021-06" db="EMBL/GenBank/DDBJ databases">
        <title>Caerostris extrusa draft genome.</title>
        <authorList>
            <person name="Kono N."/>
            <person name="Arakawa K."/>
        </authorList>
    </citation>
    <scope>NUCLEOTIDE SEQUENCE [LARGE SCALE GENOMIC DNA]</scope>
</reference>
<dbReference type="AlphaFoldDB" id="A0AAV4R2A6"/>
<name>A0AAV4R2A6_CAEEX</name>
<accession>A0AAV4R2A6</accession>
<evidence type="ECO:0000313" key="3">
    <source>
        <dbReference type="Proteomes" id="UP001054945"/>
    </source>
</evidence>
<feature type="region of interest" description="Disordered" evidence="1">
    <location>
        <begin position="1"/>
        <end position="20"/>
    </location>
</feature>
<protein>
    <submittedName>
        <fullName evidence="2">Uncharacterized protein</fullName>
    </submittedName>
</protein>
<sequence>MYQNAKHTPHSIRSHTNQKEAREQKYFSACHDFFPLRVQQSSTVILQFECRFMIAIPPFLTFVLLKDAFSD</sequence>
<evidence type="ECO:0000256" key="1">
    <source>
        <dbReference type="SAM" id="MobiDB-lite"/>
    </source>
</evidence>
<gene>
    <name evidence="2" type="ORF">CEXT_624271</name>
</gene>
<evidence type="ECO:0000313" key="2">
    <source>
        <dbReference type="EMBL" id="GIY14441.1"/>
    </source>
</evidence>
<dbReference type="EMBL" id="BPLR01007086">
    <property type="protein sequence ID" value="GIY14441.1"/>
    <property type="molecule type" value="Genomic_DNA"/>
</dbReference>
<organism evidence="2 3">
    <name type="scientific">Caerostris extrusa</name>
    <name type="common">Bark spider</name>
    <name type="synonym">Caerostris bankana</name>
    <dbReference type="NCBI Taxonomy" id="172846"/>
    <lineage>
        <taxon>Eukaryota</taxon>
        <taxon>Metazoa</taxon>
        <taxon>Ecdysozoa</taxon>
        <taxon>Arthropoda</taxon>
        <taxon>Chelicerata</taxon>
        <taxon>Arachnida</taxon>
        <taxon>Araneae</taxon>
        <taxon>Araneomorphae</taxon>
        <taxon>Entelegynae</taxon>
        <taxon>Araneoidea</taxon>
        <taxon>Araneidae</taxon>
        <taxon>Caerostris</taxon>
    </lineage>
</organism>
<dbReference type="Proteomes" id="UP001054945">
    <property type="component" value="Unassembled WGS sequence"/>
</dbReference>
<keyword evidence="3" id="KW-1185">Reference proteome</keyword>
<proteinExistence type="predicted"/>
<comment type="caution">
    <text evidence="2">The sequence shown here is derived from an EMBL/GenBank/DDBJ whole genome shotgun (WGS) entry which is preliminary data.</text>
</comment>